<name>A0AAE1B9K5_9GAST</name>
<reference evidence="2" key="1">
    <citation type="journal article" date="2023" name="G3 (Bethesda)">
        <title>A reference genome for the long-term kleptoplast-retaining sea slug Elysia crispata morphotype clarki.</title>
        <authorList>
            <person name="Eastman K.E."/>
            <person name="Pendleton A.L."/>
            <person name="Shaikh M.A."/>
            <person name="Suttiyut T."/>
            <person name="Ogas R."/>
            <person name="Tomko P."/>
            <person name="Gavelis G."/>
            <person name="Widhalm J.R."/>
            <person name="Wisecaver J.H."/>
        </authorList>
    </citation>
    <scope>NUCLEOTIDE SEQUENCE</scope>
    <source>
        <strain evidence="2">ECLA1</strain>
    </source>
</reference>
<dbReference type="AlphaFoldDB" id="A0AAE1B9K5"/>
<proteinExistence type="predicted"/>
<gene>
    <name evidence="2" type="ORF">RRG08_049977</name>
</gene>
<keyword evidence="3" id="KW-1185">Reference proteome</keyword>
<comment type="caution">
    <text evidence="2">The sequence shown here is derived from an EMBL/GenBank/DDBJ whole genome shotgun (WGS) entry which is preliminary data.</text>
</comment>
<accession>A0AAE1B9K5</accession>
<feature type="region of interest" description="Disordered" evidence="1">
    <location>
        <begin position="1"/>
        <end position="24"/>
    </location>
</feature>
<dbReference type="Proteomes" id="UP001283361">
    <property type="component" value="Unassembled WGS sequence"/>
</dbReference>
<evidence type="ECO:0000313" key="2">
    <source>
        <dbReference type="EMBL" id="KAK3802087.1"/>
    </source>
</evidence>
<evidence type="ECO:0000256" key="1">
    <source>
        <dbReference type="SAM" id="MobiDB-lite"/>
    </source>
</evidence>
<sequence length="245" mass="27320">MAWLHLATRPHSKDNNGPRSRLPKMTDAYAFQHKRRPSRLPRAFSSRDPPPITHLSIPFALTSGPHLLNSGSRMDAVHCFPGMLHSVHTHVKTRDCPRTFENNILLQGPGLISSLFARLGLQRQLTGASQAVAMATRFVALLFKRAYGQRALSPRRTLPDKARTPGAHRYPDQALNPILNSLVSIKKINVRRGNIDSRVSITLKEMNSYPLVALTFRWPVLLICHLSDVSAAKGSMPNLVHKTPL</sequence>
<protein>
    <submittedName>
        <fullName evidence="2">Uncharacterized protein</fullName>
    </submittedName>
</protein>
<evidence type="ECO:0000313" key="3">
    <source>
        <dbReference type="Proteomes" id="UP001283361"/>
    </source>
</evidence>
<organism evidence="2 3">
    <name type="scientific">Elysia crispata</name>
    <name type="common">lettuce slug</name>
    <dbReference type="NCBI Taxonomy" id="231223"/>
    <lineage>
        <taxon>Eukaryota</taxon>
        <taxon>Metazoa</taxon>
        <taxon>Spiralia</taxon>
        <taxon>Lophotrochozoa</taxon>
        <taxon>Mollusca</taxon>
        <taxon>Gastropoda</taxon>
        <taxon>Heterobranchia</taxon>
        <taxon>Euthyneura</taxon>
        <taxon>Panpulmonata</taxon>
        <taxon>Sacoglossa</taxon>
        <taxon>Placobranchoidea</taxon>
        <taxon>Plakobranchidae</taxon>
        <taxon>Elysia</taxon>
    </lineage>
</organism>
<dbReference type="EMBL" id="JAWDGP010000265">
    <property type="protein sequence ID" value="KAK3802087.1"/>
    <property type="molecule type" value="Genomic_DNA"/>
</dbReference>